<sequence length="261" mass="28772">MLIDSHCHLDRLDLSAFEGQLSGVLAAAEANGVTRMLSVATDLESWPNLVRLTEGFPQVALSVGVHPGEDDSRPPTVAELVKLGGESRVVAVGETGLDYHYGRERMQIQQDWFRIHIAAARDLGKPLIVHTREARADTLRILQEEGACEVGGVLHCFTEDWAMAEHALELNFHISFSGIVTFKNARQIQEVAQRLPAERLLVETDSPYLAPVPYRGKSNQPAWVRHVAEYVAQLRGESLEQVAAITTANYDRLFGGSVKPA</sequence>
<dbReference type="InterPro" id="IPR015991">
    <property type="entry name" value="TatD/YcfH-like"/>
</dbReference>
<protein>
    <submittedName>
        <fullName evidence="5">TatD family deoxyribonuclease</fullName>
    </submittedName>
</protein>
<dbReference type="Gene3D" id="3.20.20.140">
    <property type="entry name" value="Metal-dependent hydrolases"/>
    <property type="match status" value="1"/>
</dbReference>
<dbReference type="InterPro" id="IPR018228">
    <property type="entry name" value="DNase_TatD-rel_CS"/>
</dbReference>
<feature type="binding site" evidence="4">
    <location>
        <position position="155"/>
    </location>
    <ligand>
        <name>a divalent metal cation</name>
        <dbReference type="ChEBI" id="CHEBI:60240"/>
        <label>2</label>
    </ligand>
</feature>
<evidence type="ECO:0000313" key="6">
    <source>
        <dbReference type="Proteomes" id="UP000229278"/>
    </source>
</evidence>
<evidence type="ECO:0000256" key="3">
    <source>
        <dbReference type="ARBA" id="ARBA00022801"/>
    </source>
</evidence>
<dbReference type="NCBIfam" id="TIGR00010">
    <property type="entry name" value="YchF/TatD family DNA exonuclease"/>
    <property type="match status" value="1"/>
</dbReference>
<dbReference type="PROSITE" id="PS01137">
    <property type="entry name" value="TATD_1"/>
    <property type="match status" value="1"/>
</dbReference>
<dbReference type="PANTHER" id="PTHR46124">
    <property type="entry name" value="D-AMINOACYL-TRNA DEACYLASE"/>
    <property type="match status" value="1"/>
</dbReference>
<dbReference type="PROSITE" id="PS01091">
    <property type="entry name" value="TATD_3"/>
    <property type="match status" value="1"/>
</dbReference>
<keyword evidence="3" id="KW-0378">Hydrolase</keyword>
<evidence type="ECO:0000256" key="2">
    <source>
        <dbReference type="ARBA" id="ARBA00022723"/>
    </source>
</evidence>
<feature type="binding site" evidence="4">
    <location>
        <position position="205"/>
    </location>
    <ligand>
        <name>a divalent metal cation</name>
        <dbReference type="ChEBI" id="CHEBI:60240"/>
        <label>1</label>
    </ligand>
</feature>
<feature type="binding site" evidence="4">
    <location>
        <position position="130"/>
    </location>
    <ligand>
        <name>a divalent metal cation</name>
        <dbReference type="ChEBI" id="CHEBI:60240"/>
        <label>2</label>
    </ligand>
</feature>
<keyword evidence="2 4" id="KW-0479">Metal-binding</keyword>
<dbReference type="SUPFAM" id="SSF51556">
    <property type="entry name" value="Metallo-dependent hydrolases"/>
    <property type="match status" value="1"/>
</dbReference>
<name>A0A2G6PFJ6_9GAMM</name>
<dbReference type="GO" id="GO:0005829">
    <property type="term" value="C:cytosol"/>
    <property type="evidence" value="ECO:0007669"/>
    <property type="project" value="TreeGrafter"/>
</dbReference>
<proteinExistence type="inferred from homology"/>
<evidence type="ECO:0000313" key="5">
    <source>
        <dbReference type="EMBL" id="PIE83334.1"/>
    </source>
</evidence>
<dbReference type="GO" id="GO:0004536">
    <property type="term" value="F:DNA nuclease activity"/>
    <property type="evidence" value="ECO:0007669"/>
    <property type="project" value="InterPro"/>
</dbReference>
<organism evidence="5 6">
    <name type="scientific">Candidatus Contendibacter odensensis</name>
    <dbReference type="NCBI Taxonomy" id="1400860"/>
    <lineage>
        <taxon>Bacteria</taxon>
        <taxon>Pseudomonadati</taxon>
        <taxon>Pseudomonadota</taxon>
        <taxon>Gammaproteobacteria</taxon>
        <taxon>Candidatus Competibacteraceae</taxon>
        <taxon>Candidatus Contendibacter</taxon>
    </lineage>
</organism>
<dbReference type="EMBL" id="PDTV01000005">
    <property type="protein sequence ID" value="PIE83334.1"/>
    <property type="molecule type" value="Genomic_DNA"/>
</dbReference>
<feature type="binding site" evidence="4">
    <location>
        <position position="8"/>
    </location>
    <ligand>
        <name>a divalent metal cation</name>
        <dbReference type="ChEBI" id="CHEBI:60240"/>
        <label>1</label>
    </ligand>
</feature>
<dbReference type="FunFam" id="3.20.20.140:FF:000005">
    <property type="entry name" value="TatD family hydrolase"/>
    <property type="match status" value="1"/>
</dbReference>
<dbReference type="CDD" id="cd01310">
    <property type="entry name" value="TatD_DNAse"/>
    <property type="match status" value="1"/>
</dbReference>
<dbReference type="Pfam" id="PF01026">
    <property type="entry name" value="TatD_DNase"/>
    <property type="match status" value="1"/>
</dbReference>
<feature type="binding site" evidence="4">
    <location>
        <position position="6"/>
    </location>
    <ligand>
        <name>a divalent metal cation</name>
        <dbReference type="ChEBI" id="CHEBI:60240"/>
        <label>1</label>
    </ligand>
</feature>
<comment type="caution">
    <text evidence="5">The sequence shown here is derived from an EMBL/GenBank/DDBJ whole genome shotgun (WGS) entry which is preliminary data.</text>
</comment>
<dbReference type="PIRSF" id="PIRSF005902">
    <property type="entry name" value="DNase_TatD"/>
    <property type="match status" value="1"/>
</dbReference>
<dbReference type="AlphaFoldDB" id="A0A2G6PFJ6"/>
<gene>
    <name evidence="5" type="ORF">CSA09_02370</name>
</gene>
<reference evidence="5 6" key="1">
    <citation type="submission" date="2017-10" db="EMBL/GenBank/DDBJ databases">
        <title>Novel microbial diversity and functional potential in the marine mammal oral microbiome.</title>
        <authorList>
            <person name="Dudek N.K."/>
            <person name="Sun C.L."/>
            <person name="Burstein D."/>
            <person name="Kantor R.S."/>
            <person name="Aliaga Goltsman D.S."/>
            <person name="Bik E.M."/>
            <person name="Thomas B.C."/>
            <person name="Banfield J.F."/>
            <person name="Relman D.A."/>
        </authorList>
    </citation>
    <scope>NUCLEOTIDE SEQUENCE [LARGE SCALE GENOMIC DNA]</scope>
    <source>
        <strain evidence="5">DOLJORAL78_50_517</strain>
    </source>
</reference>
<dbReference type="GO" id="GO:0016788">
    <property type="term" value="F:hydrolase activity, acting on ester bonds"/>
    <property type="evidence" value="ECO:0007669"/>
    <property type="project" value="InterPro"/>
</dbReference>
<feature type="binding site" evidence="4">
    <location>
        <position position="94"/>
    </location>
    <ligand>
        <name>a divalent metal cation</name>
        <dbReference type="ChEBI" id="CHEBI:60240"/>
        <label>1</label>
    </ligand>
</feature>
<dbReference type="Proteomes" id="UP000229278">
    <property type="component" value="Unassembled WGS sequence"/>
</dbReference>
<comment type="similarity">
    <text evidence="1">Belongs to the metallo-dependent hydrolases superfamily. TatD-type hydrolase family.</text>
</comment>
<dbReference type="InterPro" id="IPR001130">
    <property type="entry name" value="TatD-like"/>
</dbReference>
<dbReference type="PANTHER" id="PTHR46124:SF2">
    <property type="entry name" value="D-AMINOACYL-TRNA DEACYLASE"/>
    <property type="match status" value="1"/>
</dbReference>
<accession>A0A2G6PFJ6</accession>
<dbReference type="InterPro" id="IPR032466">
    <property type="entry name" value="Metal_Hydrolase"/>
</dbReference>
<evidence type="ECO:0000256" key="4">
    <source>
        <dbReference type="PIRSR" id="PIRSR005902-1"/>
    </source>
</evidence>
<evidence type="ECO:0000256" key="1">
    <source>
        <dbReference type="ARBA" id="ARBA00009275"/>
    </source>
</evidence>
<dbReference type="GO" id="GO:0046872">
    <property type="term" value="F:metal ion binding"/>
    <property type="evidence" value="ECO:0007669"/>
    <property type="project" value="UniProtKB-KW"/>
</dbReference>